<dbReference type="EMBL" id="CAMXCT030001081">
    <property type="protein sequence ID" value="CAL4773740.1"/>
    <property type="molecule type" value="Genomic_DNA"/>
</dbReference>
<evidence type="ECO:0000313" key="3">
    <source>
        <dbReference type="EMBL" id="CAL4773740.1"/>
    </source>
</evidence>
<proteinExistence type="predicted"/>
<accession>A0A9P1C878</accession>
<reference evidence="3 4" key="2">
    <citation type="submission" date="2024-05" db="EMBL/GenBank/DDBJ databases">
        <authorList>
            <person name="Chen Y."/>
            <person name="Shah S."/>
            <person name="Dougan E. K."/>
            <person name="Thang M."/>
            <person name="Chan C."/>
        </authorList>
    </citation>
    <scope>NUCLEOTIDE SEQUENCE [LARGE SCALE GENOMIC DNA]</scope>
</reference>
<feature type="region of interest" description="Disordered" evidence="1">
    <location>
        <begin position="73"/>
        <end position="112"/>
    </location>
</feature>
<feature type="compositionally biased region" description="Low complexity" evidence="1">
    <location>
        <begin position="96"/>
        <end position="112"/>
    </location>
</feature>
<dbReference type="Proteomes" id="UP001152797">
    <property type="component" value="Unassembled WGS sequence"/>
</dbReference>
<comment type="caution">
    <text evidence="2">The sequence shown here is derived from an EMBL/GenBank/DDBJ whole genome shotgun (WGS) entry which is preliminary data.</text>
</comment>
<feature type="region of interest" description="Disordered" evidence="1">
    <location>
        <begin position="149"/>
        <end position="191"/>
    </location>
</feature>
<evidence type="ECO:0000256" key="1">
    <source>
        <dbReference type="SAM" id="MobiDB-lite"/>
    </source>
</evidence>
<evidence type="ECO:0000313" key="4">
    <source>
        <dbReference type="Proteomes" id="UP001152797"/>
    </source>
</evidence>
<reference evidence="2" key="1">
    <citation type="submission" date="2022-10" db="EMBL/GenBank/DDBJ databases">
        <authorList>
            <person name="Chen Y."/>
            <person name="Dougan E. K."/>
            <person name="Chan C."/>
            <person name="Rhodes N."/>
            <person name="Thang M."/>
        </authorList>
    </citation>
    <scope>NUCLEOTIDE SEQUENCE</scope>
</reference>
<organism evidence="2">
    <name type="scientific">Cladocopium goreaui</name>
    <dbReference type="NCBI Taxonomy" id="2562237"/>
    <lineage>
        <taxon>Eukaryota</taxon>
        <taxon>Sar</taxon>
        <taxon>Alveolata</taxon>
        <taxon>Dinophyceae</taxon>
        <taxon>Suessiales</taxon>
        <taxon>Symbiodiniaceae</taxon>
        <taxon>Cladocopium</taxon>
    </lineage>
</organism>
<evidence type="ECO:0000313" key="2">
    <source>
        <dbReference type="EMBL" id="CAI3986428.1"/>
    </source>
</evidence>
<gene>
    <name evidence="2" type="ORF">C1SCF055_LOCUS13782</name>
</gene>
<keyword evidence="4" id="KW-1185">Reference proteome</keyword>
<name>A0A9P1C878_9DINO</name>
<dbReference type="EMBL" id="CAMXCT010001081">
    <property type="protein sequence ID" value="CAI3986428.1"/>
    <property type="molecule type" value="Genomic_DNA"/>
</dbReference>
<dbReference type="AlphaFoldDB" id="A0A9P1C878"/>
<feature type="compositionally biased region" description="Low complexity" evidence="1">
    <location>
        <begin position="156"/>
        <end position="171"/>
    </location>
</feature>
<sequence length="284" mass="30622">MNLEQADLRNKAWLPEVSYKDRPMLGGYHLTAKELLSRGSRLYPASLRSSMGSTEERKERRYPGRICGFSPSLEHSGTRRSLSPKRARMEVKDDSSQTTQASSAALPTVAPAAPTAATTVESELELLKKQLGLLSMGAGMLLKKLEEAPVTPPGVPVATSSVEVDGSSPRSRISEEPHPSPSRSPSIRRASDSKVSFAQMPFIEQGSEPVTPVNAWHQFGNSAATPPPVWGQVDYGARSVPGVPGVPALVRCPVVTVNNFVQVRPNNPVTQRVHMVHGVSSRSV</sequence>
<dbReference type="EMBL" id="CAMXCT020001081">
    <property type="protein sequence ID" value="CAL1139803.1"/>
    <property type="molecule type" value="Genomic_DNA"/>
</dbReference>
<protein>
    <submittedName>
        <fullName evidence="2">Uncharacterized protein</fullName>
    </submittedName>
</protein>